<feature type="transmembrane region" description="Helical" evidence="5">
    <location>
        <begin position="63"/>
        <end position="79"/>
    </location>
</feature>
<evidence type="ECO:0000256" key="3">
    <source>
        <dbReference type="ARBA" id="ARBA00022989"/>
    </source>
</evidence>
<dbReference type="Pfam" id="PF01740">
    <property type="entry name" value="STAS"/>
    <property type="match status" value="1"/>
</dbReference>
<dbReference type="CDD" id="cd07042">
    <property type="entry name" value="STAS_SulP_like_sulfate_transporter"/>
    <property type="match status" value="1"/>
</dbReference>
<dbReference type="InterPro" id="IPR002645">
    <property type="entry name" value="STAS_dom"/>
</dbReference>
<feature type="domain" description="STAS" evidence="6">
    <location>
        <begin position="465"/>
        <end position="578"/>
    </location>
</feature>
<feature type="transmembrane region" description="Helical" evidence="5">
    <location>
        <begin position="86"/>
        <end position="104"/>
    </location>
</feature>
<feature type="transmembrane region" description="Helical" evidence="5">
    <location>
        <begin position="110"/>
        <end position="129"/>
    </location>
</feature>
<feature type="transmembrane region" description="Helical" evidence="5">
    <location>
        <begin position="377"/>
        <end position="396"/>
    </location>
</feature>
<comment type="subcellular location">
    <subcellularLocation>
        <location evidence="1">Membrane</location>
        <topology evidence="1">Multi-pass membrane protein</topology>
    </subcellularLocation>
</comment>
<reference evidence="8" key="1">
    <citation type="submission" date="2017-02" db="EMBL/GenBank/DDBJ databases">
        <authorList>
            <person name="Mornico D."/>
        </authorList>
    </citation>
    <scope>NUCLEOTIDE SEQUENCE [LARGE SCALE GENOMIC DNA]</scope>
</reference>
<feature type="transmembrane region" description="Helical" evidence="5">
    <location>
        <begin position="183"/>
        <end position="207"/>
    </location>
</feature>
<feature type="transmembrane region" description="Helical" evidence="5">
    <location>
        <begin position="354"/>
        <end position="371"/>
    </location>
</feature>
<feature type="transmembrane region" description="Helical" evidence="5">
    <location>
        <begin position="141"/>
        <end position="163"/>
    </location>
</feature>
<evidence type="ECO:0000313" key="8">
    <source>
        <dbReference type="Proteomes" id="UP000188169"/>
    </source>
</evidence>
<evidence type="ECO:0000256" key="4">
    <source>
        <dbReference type="ARBA" id="ARBA00023136"/>
    </source>
</evidence>
<dbReference type="InterPro" id="IPR001902">
    <property type="entry name" value="SLC26A/SulP_fam"/>
</dbReference>
<keyword evidence="8" id="KW-1185">Reference proteome</keyword>
<feature type="transmembrane region" description="Helical" evidence="5">
    <location>
        <begin position="278"/>
        <end position="300"/>
    </location>
</feature>
<dbReference type="Proteomes" id="UP000188169">
    <property type="component" value="Unassembled WGS sequence"/>
</dbReference>
<proteinExistence type="predicted"/>
<gene>
    <name evidence="7" type="ORF">A1019T_02075</name>
</gene>
<evidence type="ECO:0000259" key="6">
    <source>
        <dbReference type="PROSITE" id="PS50801"/>
    </source>
</evidence>
<feature type="transmembrane region" description="Helical" evidence="5">
    <location>
        <begin position="227"/>
        <end position="246"/>
    </location>
</feature>
<dbReference type="Gene3D" id="3.30.750.24">
    <property type="entry name" value="STAS domain"/>
    <property type="match status" value="1"/>
</dbReference>
<dbReference type="AlphaFoldDB" id="A0A1R4EHT3"/>
<dbReference type="RefSeq" id="WP_077449453.1">
    <property type="nucleotide sequence ID" value="NZ_FUGD01000122.1"/>
</dbReference>
<dbReference type="OrthoDB" id="9769739at2"/>
<accession>A0A1R4EHT3</accession>
<feature type="transmembrane region" description="Helical" evidence="5">
    <location>
        <begin position="417"/>
        <end position="442"/>
    </location>
</feature>
<organism evidence="7 8">
    <name type="scientific">Psychrobacter pasteurii</name>
    <dbReference type="NCBI Taxonomy" id="1945520"/>
    <lineage>
        <taxon>Bacteria</taxon>
        <taxon>Pseudomonadati</taxon>
        <taxon>Pseudomonadota</taxon>
        <taxon>Gammaproteobacteria</taxon>
        <taxon>Moraxellales</taxon>
        <taxon>Moraxellaceae</taxon>
        <taxon>Psychrobacter</taxon>
    </lineage>
</organism>
<dbReference type="InterPro" id="IPR018045">
    <property type="entry name" value="S04_transporter_CS"/>
</dbReference>
<evidence type="ECO:0000256" key="2">
    <source>
        <dbReference type="ARBA" id="ARBA00022692"/>
    </source>
</evidence>
<dbReference type="InterPro" id="IPR036513">
    <property type="entry name" value="STAS_dom_sf"/>
</dbReference>
<dbReference type="GO" id="GO:0016020">
    <property type="term" value="C:membrane"/>
    <property type="evidence" value="ECO:0007669"/>
    <property type="project" value="UniProtKB-SubCell"/>
</dbReference>
<dbReference type="STRING" id="1945520.A1019T_02075"/>
<sequence>MADKQTSANHLENNSWLAKLIPNWVSTYDTSRLPADIIAGLVVGILVIPQSLGYAVLAGLPPVYGLYASIIPVLVYAWVGSSNVQAIGAVAITAIMTASSLHGLAVEGSVQYIMLASLLALMMGAILWLAGKLKLGWIMQFISRGVSAGFVSGAAVLIFVSQLKYITNIAVSGNTLPGYATTLFTQLATFHLPTFIIGGIAFTLFMLNRYASHLLWQSWLSSSKAKWAGRLFPLLVVIVAIALSYFGHWSSKGIRVIGEIPSGLPMLSVPKFDSLSQAATLLPTAGLMALIVFVSSSSVASTYARLRGEKFDANKELQGLGLANIAGGFSQSFPVAGGFSRTAINVDSGAKTPLASIITVLIMVATLLVLGDIIAPLPYALLGAMIMASILSLIDVETFKTALKTDRLDALSFAATFLGVLTFGLNVGLVIGIIVSFAGLIWQSSQPHIAVVGRLMGTEHFRNIHRHDVVTYESLLIMRVDESLFFGNSESVYTHIKEAMNQHPKARELVLIMSSVNHVDLTAQEMLITLNRELKAANKRLHYSFIKGPVMDIIEQTPVITELSGRVFLSTMQAITLLTDEYPYNDEYPTIQKREFE</sequence>
<dbReference type="EMBL" id="FUGD01000122">
    <property type="protein sequence ID" value="SJM38087.1"/>
    <property type="molecule type" value="Genomic_DNA"/>
</dbReference>
<keyword evidence="3 5" id="KW-1133">Transmembrane helix</keyword>
<dbReference type="PROSITE" id="PS01130">
    <property type="entry name" value="SLC26A"/>
    <property type="match status" value="1"/>
</dbReference>
<protein>
    <submittedName>
        <fullName evidence="7">Putative sulfate transporter/MT1781</fullName>
    </submittedName>
</protein>
<dbReference type="InterPro" id="IPR011547">
    <property type="entry name" value="SLC26A/SulP_dom"/>
</dbReference>
<dbReference type="Pfam" id="PF00916">
    <property type="entry name" value="Sulfate_transp"/>
    <property type="match status" value="1"/>
</dbReference>
<keyword evidence="4 5" id="KW-0472">Membrane</keyword>
<evidence type="ECO:0000256" key="5">
    <source>
        <dbReference type="SAM" id="Phobius"/>
    </source>
</evidence>
<dbReference type="GO" id="GO:0008271">
    <property type="term" value="F:secondary active sulfate transmembrane transporter activity"/>
    <property type="evidence" value="ECO:0007669"/>
    <property type="project" value="InterPro"/>
</dbReference>
<evidence type="ECO:0000256" key="1">
    <source>
        <dbReference type="ARBA" id="ARBA00004141"/>
    </source>
</evidence>
<dbReference type="PROSITE" id="PS50801">
    <property type="entry name" value="STAS"/>
    <property type="match status" value="1"/>
</dbReference>
<dbReference type="PANTHER" id="PTHR11814">
    <property type="entry name" value="SULFATE TRANSPORTER"/>
    <property type="match status" value="1"/>
</dbReference>
<feature type="transmembrane region" description="Helical" evidence="5">
    <location>
        <begin position="37"/>
        <end position="57"/>
    </location>
</feature>
<name>A0A1R4EHT3_9GAMM</name>
<evidence type="ECO:0000313" key="7">
    <source>
        <dbReference type="EMBL" id="SJM38087.1"/>
    </source>
</evidence>
<keyword evidence="2 5" id="KW-0812">Transmembrane</keyword>
<dbReference type="SUPFAM" id="SSF52091">
    <property type="entry name" value="SpoIIaa-like"/>
    <property type="match status" value="1"/>
</dbReference>